<dbReference type="PANTHER" id="PTHR12904:SF23">
    <property type="entry name" value="PROTEIN ZER-1 HOMOLOG"/>
    <property type="match status" value="1"/>
</dbReference>
<comment type="caution">
    <text evidence="3">The sequence shown here is derived from an EMBL/GenBank/DDBJ whole genome shotgun (WGS) entry which is preliminary data.</text>
</comment>
<comment type="subcellular location">
    <subcellularLocation>
        <location evidence="1">Cytoplasm</location>
        <location evidence="1">Cytoskeleton</location>
        <location evidence="1">Cilium axoneme</location>
    </subcellularLocation>
</comment>
<dbReference type="GO" id="GO:0005930">
    <property type="term" value="C:axoneme"/>
    <property type="evidence" value="ECO:0007669"/>
    <property type="project" value="UniProtKB-SubCell"/>
</dbReference>
<dbReference type="InterPro" id="IPR001611">
    <property type="entry name" value="Leu-rich_rpt"/>
</dbReference>
<organism evidence="3 4">
    <name type="scientific">Apatococcus lobatus</name>
    <dbReference type="NCBI Taxonomy" id="904363"/>
    <lineage>
        <taxon>Eukaryota</taxon>
        <taxon>Viridiplantae</taxon>
        <taxon>Chlorophyta</taxon>
        <taxon>core chlorophytes</taxon>
        <taxon>Trebouxiophyceae</taxon>
        <taxon>Chlorellales</taxon>
        <taxon>Chlorellaceae</taxon>
        <taxon>Apatococcus</taxon>
    </lineage>
</organism>
<gene>
    <name evidence="3" type="ORF">WJX74_000325</name>
</gene>
<dbReference type="InterPro" id="IPR051341">
    <property type="entry name" value="Zyg-11_UBL_adapter"/>
</dbReference>
<keyword evidence="4" id="KW-1185">Reference proteome</keyword>
<reference evidence="3 4" key="1">
    <citation type="journal article" date="2024" name="Nat. Commun.">
        <title>Phylogenomics reveals the evolutionary origins of lichenization in chlorophyte algae.</title>
        <authorList>
            <person name="Puginier C."/>
            <person name="Libourel C."/>
            <person name="Otte J."/>
            <person name="Skaloud P."/>
            <person name="Haon M."/>
            <person name="Grisel S."/>
            <person name="Petersen M."/>
            <person name="Berrin J.G."/>
            <person name="Delaux P.M."/>
            <person name="Dal Grande F."/>
            <person name="Keller J."/>
        </authorList>
    </citation>
    <scope>NUCLEOTIDE SEQUENCE [LARGE SCALE GENOMIC DNA]</scope>
    <source>
        <strain evidence="3 4">SAG 2145</strain>
    </source>
</reference>
<feature type="compositionally biased region" description="Polar residues" evidence="2">
    <location>
        <begin position="304"/>
        <end position="318"/>
    </location>
</feature>
<dbReference type="PANTHER" id="PTHR12904">
    <property type="match status" value="1"/>
</dbReference>
<dbReference type="AlphaFoldDB" id="A0AAW1QMQ1"/>
<dbReference type="InterPro" id="IPR032675">
    <property type="entry name" value="LRR_dom_sf"/>
</dbReference>
<evidence type="ECO:0000256" key="1">
    <source>
        <dbReference type="ARBA" id="ARBA00004430"/>
    </source>
</evidence>
<accession>A0AAW1QMQ1</accession>
<dbReference type="EMBL" id="JALJOS010000032">
    <property type="protein sequence ID" value="KAK9822396.1"/>
    <property type="molecule type" value="Genomic_DNA"/>
</dbReference>
<evidence type="ECO:0000313" key="4">
    <source>
        <dbReference type="Proteomes" id="UP001438707"/>
    </source>
</evidence>
<proteinExistence type="predicted"/>
<protein>
    <submittedName>
        <fullName evidence="3">Uncharacterized protein</fullName>
    </submittedName>
</protein>
<dbReference type="Proteomes" id="UP001438707">
    <property type="component" value="Unassembled WGS sequence"/>
</dbReference>
<name>A0AAW1QMQ1_9CHLO</name>
<sequence length="608" mass="65028">MIPSLERLCIKAVQESWFWKVQKRQLEHLPEHAANEIFIALFEQGALDAISLEMFQHCVTEAYLNGNAVRSDWLAYLGRFLYLEGLQLEACLKLQDDSLSRLLPLNGTLSHLSLKGCRGLSGKASYHLQRLTSLTYLSLEGTCMGPPTAQRISALPQLSHLNLACSPVTADCTRALASALSLQTLSLSGCDIGDGEVQLLAASTSIRSLDLTWTRVTAPPLMASLTFLSLDSCYLGSSDHANHIVPHEASHSVRQQGGCPVVQSDRGVALQGSLQQGTPDRVPAASGASGAAAGSNRLAAGSTWPAQPQSGCAGTPTPATSLGTLSKLTALTSLNLQVVTSLSNEVAWHLTSLGRLQHLNLAGCPGLNDASLPALWALTALTHLQLSSTGIAGLPGMGLPNSSSPVSTAESPSWASLEQLQCLELDDTRIGRLGCRALQPLRGHLTSLHIGGLSVDDMACEATARQGTSLKCLRLHGSLITQRGLIALKALWSLEELRIQGCAFMGTSARISLVSELPQLKCLHWDGVVQSLTELRAPMDSESQQARHSHAAVGPSASESLKLARFEERIKYMPARLQLLRKQFEADNDCQQIAATLRQLLPAELIVP</sequence>
<feature type="region of interest" description="Disordered" evidence="2">
    <location>
        <begin position="297"/>
        <end position="318"/>
    </location>
</feature>
<dbReference type="Pfam" id="PF13516">
    <property type="entry name" value="LRR_6"/>
    <property type="match status" value="1"/>
</dbReference>
<dbReference type="SUPFAM" id="SSF52047">
    <property type="entry name" value="RNI-like"/>
    <property type="match status" value="2"/>
</dbReference>
<dbReference type="Gene3D" id="3.80.10.10">
    <property type="entry name" value="Ribonuclease Inhibitor"/>
    <property type="match status" value="4"/>
</dbReference>
<evidence type="ECO:0000256" key="2">
    <source>
        <dbReference type="SAM" id="MobiDB-lite"/>
    </source>
</evidence>
<evidence type="ECO:0000313" key="3">
    <source>
        <dbReference type="EMBL" id="KAK9822396.1"/>
    </source>
</evidence>